<dbReference type="Proteomes" id="UP001054945">
    <property type="component" value="Unassembled WGS sequence"/>
</dbReference>
<keyword evidence="2" id="KW-1185">Reference proteome</keyword>
<accession>A0AAV4UP73</accession>
<evidence type="ECO:0000313" key="1">
    <source>
        <dbReference type="EMBL" id="GIY59568.1"/>
    </source>
</evidence>
<sequence length="84" mass="9822">MQVINCQPHSPKQKTTMISANGRCTTSPASRSKNEFCFVRWNEVQSPRENLFIEYLLPACCYGDPKRLPLFRFAKKKTRRRQEG</sequence>
<proteinExistence type="predicted"/>
<reference evidence="1 2" key="1">
    <citation type="submission" date="2021-06" db="EMBL/GenBank/DDBJ databases">
        <title>Caerostris extrusa draft genome.</title>
        <authorList>
            <person name="Kono N."/>
            <person name="Arakawa K."/>
        </authorList>
    </citation>
    <scope>NUCLEOTIDE SEQUENCE [LARGE SCALE GENOMIC DNA]</scope>
</reference>
<evidence type="ECO:0000313" key="2">
    <source>
        <dbReference type="Proteomes" id="UP001054945"/>
    </source>
</evidence>
<dbReference type="AlphaFoldDB" id="A0AAV4UP73"/>
<organism evidence="1 2">
    <name type="scientific">Caerostris extrusa</name>
    <name type="common">Bark spider</name>
    <name type="synonym">Caerostris bankana</name>
    <dbReference type="NCBI Taxonomy" id="172846"/>
    <lineage>
        <taxon>Eukaryota</taxon>
        <taxon>Metazoa</taxon>
        <taxon>Ecdysozoa</taxon>
        <taxon>Arthropoda</taxon>
        <taxon>Chelicerata</taxon>
        <taxon>Arachnida</taxon>
        <taxon>Araneae</taxon>
        <taxon>Araneomorphae</taxon>
        <taxon>Entelegynae</taxon>
        <taxon>Araneoidea</taxon>
        <taxon>Araneidae</taxon>
        <taxon>Caerostris</taxon>
    </lineage>
</organism>
<dbReference type="EMBL" id="BPLR01013215">
    <property type="protein sequence ID" value="GIY59568.1"/>
    <property type="molecule type" value="Genomic_DNA"/>
</dbReference>
<gene>
    <name evidence="1" type="ORF">CEXT_369881</name>
</gene>
<name>A0AAV4UP73_CAEEX</name>
<comment type="caution">
    <text evidence="1">The sequence shown here is derived from an EMBL/GenBank/DDBJ whole genome shotgun (WGS) entry which is preliminary data.</text>
</comment>
<protein>
    <submittedName>
        <fullName evidence="1">Uncharacterized protein</fullName>
    </submittedName>
</protein>